<keyword evidence="10" id="KW-1185">Reference proteome</keyword>
<dbReference type="InterPro" id="IPR023827">
    <property type="entry name" value="Peptidase_S8_Asp-AS"/>
</dbReference>
<keyword evidence="3 5" id="KW-0378">Hydrolase</keyword>
<comment type="similarity">
    <text evidence="1 5 6">Belongs to the peptidase S8 family.</text>
</comment>
<dbReference type="SUPFAM" id="SSF52743">
    <property type="entry name" value="Subtilisin-like"/>
    <property type="match status" value="1"/>
</dbReference>
<evidence type="ECO:0000256" key="7">
    <source>
        <dbReference type="SAM" id="Phobius"/>
    </source>
</evidence>
<keyword evidence="2 5" id="KW-0645">Protease</keyword>
<proteinExistence type="inferred from homology"/>
<keyword evidence="7" id="KW-0812">Transmembrane</keyword>
<dbReference type="InterPro" id="IPR050131">
    <property type="entry name" value="Peptidase_S8_subtilisin-like"/>
</dbReference>
<evidence type="ECO:0000313" key="10">
    <source>
        <dbReference type="Proteomes" id="UP000308528"/>
    </source>
</evidence>
<feature type="transmembrane region" description="Helical" evidence="7">
    <location>
        <begin position="100"/>
        <end position="117"/>
    </location>
</feature>
<evidence type="ECO:0000256" key="2">
    <source>
        <dbReference type="ARBA" id="ARBA00022670"/>
    </source>
</evidence>
<dbReference type="InterPro" id="IPR023828">
    <property type="entry name" value="Peptidase_S8_Ser-AS"/>
</dbReference>
<reference evidence="9 10" key="1">
    <citation type="submission" date="2019-04" db="EMBL/GenBank/DDBJ databases">
        <title>Lewinella litorea sp. nov., isolated from a marine sand.</title>
        <authorList>
            <person name="Yoon J.-H."/>
        </authorList>
    </citation>
    <scope>NUCLEOTIDE SEQUENCE [LARGE SCALE GENOMIC DNA]</scope>
    <source>
        <strain evidence="9 10">HSMS-39</strain>
    </source>
</reference>
<dbReference type="PROSITE" id="PS00137">
    <property type="entry name" value="SUBTILASE_HIS"/>
    <property type="match status" value="1"/>
</dbReference>
<feature type="active site" description="Charge relay system" evidence="5">
    <location>
        <position position="300"/>
    </location>
</feature>
<feature type="domain" description="Peptidase S8/S53" evidence="8">
    <location>
        <begin position="268"/>
        <end position="500"/>
    </location>
</feature>
<dbReference type="PRINTS" id="PR00723">
    <property type="entry name" value="SUBTILISIN"/>
</dbReference>
<organism evidence="9 10">
    <name type="scientific">Neolewinella litorea</name>
    <dbReference type="NCBI Taxonomy" id="2562452"/>
    <lineage>
        <taxon>Bacteria</taxon>
        <taxon>Pseudomonadati</taxon>
        <taxon>Bacteroidota</taxon>
        <taxon>Saprospiria</taxon>
        <taxon>Saprospirales</taxon>
        <taxon>Lewinellaceae</taxon>
        <taxon>Neolewinella</taxon>
    </lineage>
</organism>
<dbReference type="OrthoDB" id="9798386at2"/>
<dbReference type="Gene3D" id="3.40.50.200">
    <property type="entry name" value="Peptidase S8/S53 domain"/>
    <property type="match status" value="1"/>
</dbReference>
<evidence type="ECO:0000313" key="9">
    <source>
        <dbReference type="EMBL" id="THH41017.1"/>
    </source>
</evidence>
<keyword evidence="7" id="KW-0472">Membrane</keyword>
<evidence type="ECO:0000256" key="5">
    <source>
        <dbReference type="PROSITE-ProRule" id="PRU01240"/>
    </source>
</evidence>
<dbReference type="PROSITE" id="PS51892">
    <property type="entry name" value="SUBTILASE"/>
    <property type="match status" value="1"/>
</dbReference>
<feature type="active site" description="Charge relay system" evidence="5">
    <location>
        <position position="272"/>
    </location>
</feature>
<evidence type="ECO:0000256" key="1">
    <source>
        <dbReference type="ARBA" id="ARBA00011073"/>
    </source>
</evidence>
<dbReference type="PROSITE" id="PS00136">
    <property type="entry name" value="SUBTILASE_ASP"/>
    <property type="match status" value="1"/>
</dbReference>
<dbReference type="AlphaFoldDB" id="A0A4S4NPL4"/>
<name>A0A4S4NPL4_9BACT</name>
<feature type="transmembrane region" description="Helical" evidence="7">
    <location>
        <begin position="44"/>
        <end position="64"/>
    </location>
</feature>
<dbReference type="GO" id="GO:0004252">
    <property type="term" value="F:serine-type endopeptidase activity"/>
    <property type="evidence" value="ECO:0007669"/>
    <property type="project" value="UniProtKB-UniRule"/>
</dbReference>
<dbReference type="InterPro" id="IPR022398">
    <property type="entry name" value="Peptidase_S8_His-AS"/>
</dbReference>
<keyword evidence="7" id="KW-1133">Transmembrane helix</keyword>
<accession>A0A4S4NPL4</accession>
<evidence type="ECO:0000256" key="6">
    <source>
        <dbReference type="RuleBase" id="RU003355"/>
    </source>
</evidence>
<dbReference type="Proteomes" id="UP000308528">
    <property type="component" value="Unassembled WGS sequence"/>
</dbReference>
<dbReference type="GO" id="GO:0006508">
    <property type="term" value="P:proteolysis"/>
    <property type="evidence" value="ECO:0007669"/>
    <property type="project" value="UniProtKB-KW"/>
</dbReference>
<evidence type="ECO:0000256" key="4">
    <source>
        <dbReference type="ARBA" id="ARBA00022825"/>
    </source>
</evidence>
<dbReference type="Pfam" id="PF00082">
    <property type="entry name" value="Peptidase_S8"/>
    <property type="match status" value="1"/>
</dbReference>
<dbReference type="InterPro" id="IPR000209">
    <property type="entry name" value="Peptidase_S8/S53_dom"/>
</dbReference>
<sequence length="522" mass="56752">MTYVDYPTPRRRQSPIFKKIYRSMLLLTALALSIWFWRRNLKDAFLWMTLTYLGVGLIAWADFSSVSVAANAFPKILKDFIMLGMVGFVQSMAVRKQISVWSAVILIFAMFAAVHYLEQLIEVEEGKALTQKDIPAAISQLVEVKEGATFDELEDFAARQRLELERAFFPEAASETLLDNYFVLSGTPANSDWEAALATLPTVTYWEPNETIQVEPFIDPVETKIPATTNSLSINDPFTSEQWAMEVLHMDEYYQLLHRQTPRKMARVVILDTGIDGDHEDLVDNYTSIESKYDNDPHGHGTHCAGIAAGVTNNGLGIGSLAGSGDSPFVAVSSVKVLSSGGMGTQKTIIAGIIEAVDEGADVVSLSLGGRSTQSSQRAYSAAVEYAHKRGAIVVAAAGNSNRDAKDFAPANAKGIITVSAIDQLLLRAPFSNRTENIQMAIAAPGVGIYSTIPGNGYKSYSGTSMACPFVAGLLGVMKSLDPDLDHRRAYALLHNTGRESTETRITGRIVQPAAALAALLR</sequence>
<protein>
    <submittedName>
        <fullName evidence="9">Subtilisin</fullName>
    </submittedName>
</protein>
<dbReference type="InterPro" id="IPR036852">
    <property type="entry name" value="Peptidase_S8/S53_dom_sf"/>
</dbReference>
<feature type="active site" description="Charge relay system" evidence="5">
    <location>
        <position position="465"/>
    </location>
</feature>
<dbReference type="PANTHER" id="PTHR43806">
    <property type="entry name" value="PEPTIDASE S8"/>
    <property type="match status" value="1"/>
</dbReference>
<evidence type="ECO:0000256" key="3">
    <source>
        <dbReference type="ARBA" id="ARBA00022801"/>
    </source>
</evidence>
<comment type="caution">
    <text evidence="9">The sequence shown here is derived from an EMBL/GenBank/DDBJ whole genome shotgun (WGS) entry which is preliminary data.</text>
</comment>
<dbReference type="PANTHER" id="PTHR43806:SF11">
    <property type="entry name" value="CEREVISIN-RELATED"/>
    <property type="match status" value="1"/>
</dbReference>
<feature type="transmembrane region" description="Helical" evidence="7">
    <location>
        <begin position="20"/>
        <end position="38"/>
    </location>
</feature>
<evidence type="ECO:0000259" key="8">
    <source>
        <dbReference type="Pfam" id="PF00082"/>
    </source>
</evidence>
<dbReference type="InterPro" id="IPR015500">
    <property type="entry name" value="Peptidase_S8_subtilisin-rel"/>
</dbReference>
<keyword evidence="4 5" id="KW-0720">Serine protease</keyword>
<dbReference type="EMBL" id="SRSF01000001">
    <property type="protein sequence ID" value="THH41017.1"/>
    <property type="molecule type" value="Genomic_DNA"/>
</dbReference>
<gene>
    <name evidence="9" type="ORF">E4021_00015</name>
</gene>
<dbReference type="PROSITE" id="PS00138">
    <property type="entry name" value="SUBTILASE_SER"/>
    <property type="match status" value="1"/>
</dbReference>